<dbReference type="RefSeq" id="WP_241714403.1">
    <property type="nucleotide sequence ID" value="NZ_JALBUF010000006.1"/>
</dbReference>
<evidence type="ECO:0000256" key="1">
    <source>
        <dbReference type="SAM" id="SignalP"/>
    </source>
</evidence>
<evidence type="ECO:0000313" key="2">
    <source>
        <dbReference type="EMBL" id="MCI0183747.1"/>
    </source>
</evidence>
<feature type="chain" id="PRO_5040866984" description="Gram-positive cocci surface proteins LPxTG domain-containing protein" evidence="1">
    <location>
        <begin position="29"/>
        <end position="215"/>
    </location>
</feature>
<keyword evidence="3" id="KW-1185">Reference proteome</keyword>
<organism evidence="2 3">
    <name type="scientific">Sulfoacidibacillus ferrooxidans</name>
    <dbReference type="NCBI Taxonomy" id="2005001"/>
    <lineage>
        <taxon>Bacteria</taxon>
        <taxon>Bacillati</taxon>
        <taxon>Bacillota</taxon>
        <taxon>Bacilli</taxon>
        <taxon>Bacillales</taxon>
        <taxon>Alicyclobacillaceae</taxon>
        <taxon>Sulfoacidibacillus</taxon>
    </lineage>
</organism>
<dbReference type="EMBL" id="JALBUF010000006">
    <property type="protein sequence ID" value="MCI0183747.1"/>
    <property type="molecule type" value="Genomic_DNA"/>
</dbReference>
<keyword evidence="1" id="KW-0732">Signal</keyword>
<name>A0A9X2AEV3_9BACL</name>
<comment type="caution">
    <text evidence="2">The sequence shown here is derived from an EMBL/GenBank/DDBJ whole genome shotgun (WGS) entry which is preliminary data.</text>
</comment>
<gene>
    <name evidence="2" type="ORF">MM817_02038</name>
</gene>
<sequence length="215" mass="22544">MRQHKHAIRNIALTVAALTVGGVAPAFASTAPDFTKLGFPTVVASTTVQVGQAATLQYGELTVKIPKGAFSQTVKFELLEGQLSNFLTNVPSGQTPLVDFAFKVVNTQTNQLVAKFHKPVIILYSDQAITLSSKYWDITPTGKYVANPLPPKVVGSTLKHGNAAAAVGWVITAPATPVANTTKPVTGVPLEDWLAVGAVLVVGGSVLLATKRKSS</sequence>
<evidence type="ECO:0000313" key="3">
    <source>
        <dbReference type="Proteomes" id="UP001139263"/>
    </source>
</evidence>
<dbReference type="AlphaFoldDB" id="A0A9X2AEV3"/>
<proteinExistence type="predicted"/>
<dbReference type="Proteomes" id="UP001139263">
    <property type="component" value="Unassembled WGS sequence"/>
</dbReference>
<accession>A0A9X2AEV3</accession>
<feature type="signal peptide" evidence="1">
    <location>
        <begin position="1"/>
        <end position="28"/>
    </location>
</feature>
<reference evidence="2" key="1">
    <citation type="submission" date="2022-03" db="EMBL/GenBank/DDBJ databases">
        <title>Draft Genome Sequence of Firmicute Strain S0AB, a Heterotrophic Iron/Sulfur-Oxidizing Extreme Acidophile.</title>
        <authorList>
            <person name="Vergara E."/>
            <person name="Pakostova E."/>
            <person name="Johnson D.B."/>
            <person name="Holmes D.S."/>
        </authorList>
    </citation>
    <scope>NUCLEOTIDE SEQUENCE</scope>
    <source>
        <strain evidence="2">S0AB</strain>
    </source>
</reference>
<evidence type="ECO:0008006" key="4">
    <source>
        <dbReference type="Google" id="ProtNLM"/>
    </source>
</evidence>
<protein>
    <recommendedName>
        <fullName evidence="4">Gram-positive cocci surface proteins LPxTG domain-containing protein</fullName>
    </recommendedName>
</protein>